<dbReference type="RefSeq" id="WP_264945310.1">
    <property type="nucleotide sequence ID" value="NZ_JAPDRA010000007.1"/>
</dbReference>
<comment type="caution">
    <text evidence="1">The sequence shown here is derived from an EMBL/GenBank/DDBJ whole genome shotgun (WGS) entry which is preliminary data.</text>
</comment>
<sequence length="129" mass="13942">MDDRTRIPPGHDARSAPPRERRILNATLRAPRFGSAEAVVRNISAGGLGGSTRIWLCPGEPVEAMLPGIGAVAAVVAWADGTRFGLRFDGPIAPARVTRDRAQGMDPGFRVMDRYRPAGTAWRPGLTRR</sequence>
<evidence type="ECO:0000313" key="1">
    <source>
        <dbReference type="EMBL" id="MFD0947431.1"/>
    </source>
</evidence>
<gene>
    <name evidence="1" type="ORF">ACFQ1E_13860</name>
</gene>
<proteinExistence type="predicted"/>
<organism evidence="1 2">
    <name type="scientific">Sphingomonas canadensis</name>
    <dbReference type="NCBI Taxonomy" id="1219257"/>
    <lineage>
        <taxon>Bacteria</taxon>
        <taxon>Pseudomonadati</taxon>
        <taxon>Pseudomonadota</taxon>
        <taxon>Alphaproteobacteria</taxon>
        <taxon>Sphingomonadales</taxon>
        <taxon>Sphingomonadaceae</taxon>
        <taxon>Sphingomonas</taxon>
    </lineage>
</organism>
<dbReference type="Proteomes" id="UP001596977">
    <property type="component" value="Unassembled WGS sequence"/>
</dbReference>
<evidence type="ECO:0008006" key="3">
    <source>
        <dbReference type="Google" id="ProtNLM"/>
    </source>
</evidence>
<dbReference type="EMBL" id="JBHTJG010000007">
    <property type="protein sequence ID" value="MFD0947431.1"/>
    <property type="molecule type" value="Genomic_DNA"/>
</dbReference>
<evidence type="ECO:0000313" key="2">
    <source>
        <dbReference type="Proteomes" id="UP001596977"/>
    </source>
</evidence>
<protein>
    <recommendedName>
        <fullName evidence="3">PilZ domain-containing protein</fullName>
    </recommendedName>
</protein>
<reference evidence="2" key="1">
    <citation type="journal article" date="2019" name="Int. J. Syst. Evol. Microbiol.">
        <title>The Global Catalogue of Microorganisms (GCM) 10K type strain sequencing project: providing services to taxonomists for standard genome sequencing and annotation.</title>
        <authorList>
            <consortium name="The Broad Institute Genomics Platform"/>
            <consortium name="The Broad Institute Genome Sequencing Center for Infectious Disease"/>
            <person name="Wu L."/>
            <person name="Ma J."/>
        </authorList>
    </citation>
    <scope>NUCLEOTIDE SEQUENCE [LARGE SCALE GENOMIC DNA]</scope>
    <source>
        <strain evidence="2">CCUG 62982</strain>
    </source>
</reference>
<accession>A0ABW3H7F7</accession>
<name>A0ABW3H7F7_9SPHN</name>
<keyword evidence="2" id="KW-1185">Reference proteome</keyword>